<dbReference type="InterPro" id="IPR002372">
    <property type="entry name" value="PQQ_rpt_dom"/>
</dbReference>
<dbReference type="Pfam" id="PF13360">
    <property type="entry name" value="PQQ_2"/>
    <property type="match status" value="1"/>
</dbReference>
<dbReference type="PANTHER" id="PTHR34512:SF30">
    <property type="entry name" value="OUTER MEMBRANE PROTEIN ASSEMBLY FACTOR BAMB"/>
    <property type="match status" value="1"/>
</dbReference>
<dbReference type="InterPro" id="IPR015943">
    <property type="entry name" value="WD40/YVTN_repeat-like_dom_sf"/>
</dbReference>
<proteinExistence type="predicted"/>
<dbReference type="Gene3D" id="2.40.128.630">
    <property type="match status" value="1"/>
</dbReference>
<sequence>MVYSVGASATALDAQTGDQEWEYDFSAQTGPTPTVTENHLLIPAEQQLVALNRSDGSEEWSRSLPRPAEGSLTAGSSIITLPLTGRRGETGLIAYDATTGDRLWGHPTLAARTTAIDDDRVYVTGYLQDGNTGVLRALSTADGSLLWETELDHPDTEPVVANDELLVTDQGTLAVHDPADGTRVRSLGTFGDRLGTPPAVSNGTAFLGTRSQEIVALSIDDGATIWQQSGSATRGISVGRESIVISGESLPEASLAGVAALDRSDGTVQWEHQIEGFDAYPSTAPVLADGAVYYTSNASSGVVALGDVPSDNDE</sequence>
<accession>A0A1H6J3M7</accession>
<dbReference type="InterPro" id="IPR018391">
    <property type="entry name" value="PQQ_b-propeller_rpt"/>
</dbReference>
<evidence type="ECO:0000313" key="3">
    <source>
        <dbReference type="Proteomes" id="UP000199215"/>
    </source>
</evidence>
<organism evidence="2 3">
    <name type="scientific">Halopenitus malekzadehii</name>
    <dbReference type="NCBI Taxonomy" id="1267564"/>
    <lineage>
        <taxon>Archaea</taxon>
        <taxon>Methanobacteriati</taxon>
        <taxon>Methanobacteriota</taxon>
        <taxon>Stenosarchaea group</taxon>
        <taxon>Halobacteria</taxon>
        <taxon>Halobacteriales</taxon>
        <taxon>Haloferacaceae</taxon>
        <taxon>Halopenitus</taxon>
    </lineage>
</organism>
<evidence type="ECO:0000313" key="2">
    <source>
        <dbReference type="EMBL" id="SEH53496.1"/>
    </source>
</evidence>
<dbReference type="EMBL" id="FNWU01000005">
    <property type="protein sequence ID" value="SEH53496.1"/>
    <property type="molecule type" value="Genomic_DNA"/>
</dbReference>
<dbReference type="STRING" id="1267564.SAMN05192561_10558"/>
<reference evidence="2 3" key="1">
    <citation type="submission" date="2016-10" db="EMBL/GenBank/DDBJ databases">
        <authorList>
            <person name="de Groot N.N."/>
        </authorList>
    </citation>
    <scope>NUCLEOTIDE SEQUENCE [LARGE SCALE GENOMIC DNA]</scope>
    <source>
        <strain evidence="2 3">IBRC-M10418</strain>
    </source>
</reference>
<gene>
    <name evidence="2" type="ORF">SAMN05192561_10558</name>
</gene>
<protein>
    <submittedName>
        <fullName evidence="2">Outer membrane protein assembly factor BamB, contains PQQ-like beta-propeller repeat</fullName>
    </submittedName>
</protein>
<evidence type="ECO:0000259" key="1">
    <source>
        <dbReference type="Pfam" id="PF13360"/>
    </source>
</evidence>
<feature type="domain" description="Pyrrolo-quinoline quinone repeat" evidence="1">
    <location>
        <begin position="92"/>
        <end position="305"/>
    </location>
</feature>
<dbReference type="Gene3D" id="2.130.10.10">
    <property type="entry name" value="YVTN repeat-like/Quinoprotein amine dehydrogenase"/>
    <property type="match status" value="1"/>
</dbReference>
<dbReference type="PANTHER" id="PTHR34512">
    <property type="entry name" value="CELL SURFACE PROTEIN"/>
    <property type="match status" value="1"/>
</dbReference>
<dbReference type="SMART" id="SM00564">
    <property type="entry name" value="PQQ"/>
    <property type="match status" value="6"/>
</dbReference>
<dbReference type="InterPro" id="IPR011047">
    <property type="entry name" value="Quinoprotein_ADH-like_sf"/>
</dbReference>
<name>A0A1H6J3M7_9EURY</name>
<dbReference type="SUPFAM" id="SSF50998">
    <property type="entry name" value="Quinoprotein alcohol dehydrogenase-like"/>
    <property type="match status" value="1"/>
</dbReference>
<keyword evidence="3" id="KW-1185">Reference proteome</keyword>
<dbReference type="AlphaFoldDB" id="A0A1H6J3M7"/>
<dbReference type="Proteomes" id="UP000199215">
    <property type="component" value="Unassembled WGS sequence"/>
</dbReference>